<evidence type="ECO:0000256" key="2">
    <source>
        <dbReference type="ARBA" id="ARBA00022840"/>
    </source>
</evidence>
<proteinExistence type="predicted"/>
<dbReference type="Proteomes" id="UP000683246">
    <property type="component" value="Chromosome"/>
</dbReference>
<evidence type="ECO:0000256" key="1">
    <source>
        <dbReference type="ARBA" id="ARBA00022741"/>
    </source>
</evidence>
<keyword evidence="3" id="KW-0418">Kinase</keyword>
<dbReference type="GO" id="GO:0016301">
    <property type="term" value="F:kinase activity"/>
    <property type="evidence" value="ECO:0007669"/>
    <property type="project" value="UniProtKB-KW"/>
</dbReference>
<dbReference type="Gene3D" id="3.40.50.300">
    <property type="entry name" value="P-loop containing nucleotide triphosphate hydrolases"/>
    <property type="match status" value="1"/>
</dbReference>
<dbReference type="InterPro" id="IPR013641">
    <property type="entry name" value="KTI12/PSTK"/>
</dbReference>
<dbReference type="InterPro" id="IPR027417">
    <property type="entry name" value="P-loop_NTPase"/>
</dbReference>
<evidence type="ECO:0000313" key="3">
    <source>
        <dbReference type="EMBL" id="QUI24510.1"/>
    </source>
</evidence>
<dbReference type="AlphaFoldDB" id="A0A8J8MMQ2"/>
<organism evidence="3 4">
    <name type="scientific">Vallitalea pronyensis</name>
    <dbReference type="NCBI Taxonomy" id="1348613"/>
    <lineage>
        <taxon>Bacteria</taxon>
        <taxon>Bacillati</taxon>
        <taxon>Bacillota</taxon>
        <taxon>Clostridia</taxon>
        <taxon>Lachnospirales</taxon>
        <taxon>Vallitaleaceae</taxon>
        <taxon>Vallitalea</taxon>
    </lineage>
</organism>
<dbReference type="Pfam" id="PF08433">
    <property type="entry name" value="KTI12"/>
    <property type="match status" value="1"/>
</dbReference>
<dbReference type="KEGG" id="vpy:HZI73_20360"/>
<gene>
    <name evidence="3" type="ORF">HZI73_20360</name>
</gene>
<protein>
    <submittedName>
        <fullName evidence="3">Thymidylate kinase</fullName>
    </submittedName>
</protein>
<dbReference type="GO" id="GO:0005524">
    <property type="term" value="F:ATP binding"/>
    <property type="evidence" value="ECO:0007669"/>
    <property type="project" value="UniProtKB-KW"/>
</dbReference>
<accession>A0A8J8MMQ2</accession>
<keyword evidence="4" id="KW-1185">Reference proteome</keyword>
<keyword evidence="1" id="KW-0547">Nucleotide-binding</keyword>
<reference evidence="3" key="1">
    <citation type="submission" date="2020-07" db="EMBL/GenBank/DDBJ databases">
        <title>Vallitalea pronyensis genome.</title>
        <authorList>
            <person name="Postec A."/>
        </authorList>
    </citation>
    <scope>NUCLEOTIDE SEQUENCE</scope>
    <source>
        <strain evidence="3">FatNI3</strain>
    </source>
</reference>
<sequence length="283" mass="32747">MKNRLILVEGIPGSGKSTIAQKINDFLKSKGLKVKLYSEGDLHPADLAWQACLTLDEYHQVVKENPDLKTVLEQYSQIEGEQAIVAYTKLGIPMKSKGINEYLSSKEVYDGKVNLDTFRELHFKRWQAFGANSLNDDHVYIFECAYLQNHINELMGSYCKDTDDVISYMLQLMDTVKSLNPKLIYLSQPDVRQTIQRVAEERVSSDKSKWDDWIDLVIKYVESSKYGQVKKLEGYEGVISFIEDRKRLEEMVMDRLDIEKATICNRDYDWDKVFDEVIAQLVC</sequence>
<name>A0A8J8MMQ2_9FIRM</name>
<dbReference type="EMBL" id="CP058649">
    <property type="protein sequence ID" value="QUI24510.1"/>
    <property type="molecule type" value="Genomic_DNA"/>
</dbReference>
<keyword evidence="2" id="KW-0067">ATP-binding</keyword>
<evidence type="ECO:0000313" key="4">
    <source>
        <dbReference type="Proteomes" id="UP000683246"/>
    </source>
</evidence>
<dbReference type="RefSeq" id="WP_212695201.1">
    <property type="nucleotide sequence ID" value="NZ_CP058649.1"/>
</dbReference>
<keyword evidence="3" id="KW-0808">Transferase</keyword>
<dbReference type="SUPFAM" id="SSF52540">
    <property type="entry name" value="P-loop containing nucleoside triphosphate hydrolases"/>
    <property type="match status" value="1"/>
</dbReference>